<evidence type="ECO:0000313" key="2">
    <source>
        <dbReference type="Proteomes" id="UP000770015"/>
    </source>
</evidence>
<accession>A0A9P9A5Z0</accession>
<comment type="caution">
    <text evidence="1">The sequence shown here is derived from an EMBL/GenBank/DDBJ whole genome shotgun (WGS) entry which is preliminary data.</text>
</comment>
<gene>
    <name evidence="1" type="ORF">F5X68DRAFT_263825</name>
</gene>
<dbReference type="PANTHER" id="PTHR42110:SF1">
    <property type="entry name" value="L-ASPARAGINASE, PUTATIVE (AFU_ORTHOLOGUE AFUA_3G11890)-RELATED"/>
    <property type="match status" value="1"/>
</dbReference>
<dbReference type="Pfam" id="PF06089">
    <property type="entry name" value="Asparaginase_II"/>
    <property type="match status" value="1"/>
</dbReference>
<sequence length="357" mass="38199">MGSVNTHQDAVLADRGGIVENTHPVHASVVDSSGKVLFSLGNPDRLTLCRSAAKPAQALAILETGAFNRFGFDLADLALMCASHNCEDKHLNRARAMLVKAQAAESDLRCGGHPSISETVNKTWARNAVEPTPVYNNCSGKHAGMLGAARALGTDLSTYHQNEHPLQQRVRKAVEDLSGLPESEIKWAIDGCNLPAPALPLPGMARLFASFATAADAAERGDAQMTDRERHQAKIFAAMTQHADMVAGENRFCTTFMQGFDGLAFGKVGADGFYAVGVRESPETRRLGARGSLGIAVKIEDGSLVILYAVVSEILSQLEIGSVEMRDKLSGFHDSRRLNTAGVVVGKLIFDFNLTGQ</sequence>
<evidence type="ECO:0000313" key="1">
    <source>
        <dbReference type="EMBL" id="KAH6678840.1"/>
    </source>
</evidence>
<reference evidence="1" key="1">
    <citation type="journal article" date="2021" name="Nat. Commun.">
        <title>Genetic determinants of endophytism in the Arabidopsis root mycobiome.</title>
        <authorList>
            <person name="Mesny F."/>
            <person name="Miyauchi S."/>
            <person name="Thiergart T."/>
            <person name="Pickel B."/>
            <person name="Atanasova L."/>
            <person name="Karlsson M."/>
            <person name="Huettel B."/>
            <person name="Barry K.W."/>
            <person name="Haridas S."/>
            <person name="Chen C."/>
            <person name="Bauer D."/>
            <person name="Andreopoulos W."/>
            <person name="Pangilinan J."/>
            <person name="LaButti K."/>
            <person name="Riley R."/>
            <person name="Lipzen A."/>
            <person name="Clum A."/>
            <person name="Drula E."/>
            <person name="Henrissat B."/>
            <person name="Kohler A."/>
            <person name="Grigoriev I.V."/>
            <person name="Martin F.M."/>
            <person name="Hacquard S."/>
        </authorList>
    </citation>
    <scope>NUCLEOTIDE SEQUENCE</scope>
    <source>
        <strain evidence="1">MPI-SDFR-AT-0117</strain>
    </source>
</reference>
<dbReference type="InterPro" id="IPR010349">
    <property type="entry name" value="Asparaginase_II"/>
</dbReference>
<dbReference type="OrthoDB" id="2588474at2759"/>
<name>A0A9P9A5Z0_9PEZI</name>
<dbReference type="AlphaFoldDB" id="A0A9P9A5Z0"/>
<proteinExistence type="predicted"/>
<dbReference type="EMBL" id="JAGSXJ010000021">
    <property type="protein sequence ID" value="KAH6678840.1"/>
    <property type="molecule type" value="Genomic_DNA"/>
</dbReference>
<dbReference type="Proteomes" id="UP000770015">
    <property type="component" value="Unassembled WGS sequence"/>
</dbReference>
<organism evidence="1 2">
    <name type="scientific">Plectosphaerella plurivora</name>
    <dbReference type="NCBI Taxonomy" id="936078"/>
    <lineage>
        <taxon>Eukaryota</taxon>
        <taxon>Fungi</taxon>
        <taxon>Dikarya</taxon>
        <taxon>Ascomycota</taxon>
        <taxon>Pezizomycotina</taxon>
        <taxon>Sordariomycetes</taxon>
        <taxon>Hypocreomycetidae</taxon>
        <taxon>Glomerellales</taxon>
        <taxon>Plectosphaerellaceae</taxon>
        <taxon>Plectosphaerella</taxon>
    </lineage>
</organism>
<dbReference type="PANTHER" id="PTHR42110">
    <property type="entry name" value="L-ASPARAGINASE, PUTATIVE (AFU_ORTHOLOGUE AFUA_3G11890)-RELATED"/>
    <property type="match status" value="1"/>
</dbReference>
<protein>
    <submittedName>
        <fullName evidence="1">L-asparaginase II</fullName>
    </submittedName>
</protein>
<keyword evidence="2" id="KW-1185">Reference proteome</keyword>